<organism evidence="2 3">
    <name type="scientific">Candidatus Coatesbacteria bacterium 4484_99</name>
    <dbReference type="NCBI Taxonomy" id="1970774"/>
    <lineage>
        <taxon>Bacteria</taxon>
        <taxon>Candidatus Coatesiibacteriota</taxon>
    </lineage>
</organism>
<evidence type="ECO:0000313" key="3">
    <source>
        <dbReference type="Proteomes" id="UP000192611"/>
    </source>
</evidence>
<evidence type="ECO:0000313" key="2">
    <source>
        <dbReference type="EMBL" id="OQX91344.1"/>
    </source>
</evidence>
<dbReference type="Pfam" id="PF14332">
    <property type="entry name" value="DUF4388"/>
    <property type="match status" value="1"/>
</dbReference>
<dbReference type="PANTHER" id="PTHR36304">
    <property type="entry name" value="DOMAIN GTPASE-ACTIVATING PROTEIN, PUTATIVE-RELATED-RELATED"/>
    <property type="match status" value="1"/>
</dbReference>
<dbReference type="Proteomes" id="UP000192611">
    <property type="component" value="Unassembled WGS sequence"/>
</dbReference>
<dbReference type="InterPro" id="IPR025497">
    <property type="entry name" value="PatA-like_N"/>
</dbReference>
<gene>
    <name evidence="2" type="ORF">B6D57_00010</name>
</gene>
<comment type="caution">
    <text evidence="2">The sequence shown here is derived from an EMBL/GenBank/DDBJ whole genome shotgun (WGS) entry which is preliminary data.</text>
</comment>
<protein>
    <recommendedName>
        <fullName evidence="1">PatA-like N-terminal domain-containing protein</fullName>
    </recommendedName>
</protein>
<name>A0A1W9S3F5_9BACT</name>
<sequence>MAFSGSLEDFGLSDVLQLIHIGRRTGVLTVDSEGRRAEIYFQDGEAVHAVLGDSEGEQVIYNVFNWTKGNFNFEAKIVPTPKTITVGSQNLILEATRRIDEWSKLRTLIPDETSVLSFSPNPPDGSQNITLNPEEWRVLSLIDGNKSVEDLAKLTGFSSLQVTKILYGLVSSGLLEVTGEKAKLTEEAEEVKGEEKTTSAFQTFIKRIGGTFGLTGRKRMEEEEEEEFTTKIGLLLHFINLLLVRIAQPNGLYNPVKPPWKLRDKVKEIASRVPAFNELNVQDGLFKIRESETFIKRTDEITQEQILQELSQMSDEIFNAIVKSSNKSAAIRRFNKVFNEVFCEGRRPEDLGLEGYISEKKA</sequence>
<accession>A0A1W9S3F5</accession>
<reference evidence="3" key="1">
    <citation type="submission" date="2017-03" db="EMBL/GenBank/DDBJ databases">
        <title>Novel pathways for hydrocarbon cycling and metabolic interdependencies in hydrothermal sediment communities.</title>
        <authorList>
            <person name="Dombrowski N."/>
            <person name="Seitz K."/>
            <person name="Teske A."/>
            <person name="Baker B."/>
        </authorList>
    </citation>
    <scope>NUCLEOTIDE SEQUENCE [LARGE SCALE GENOMIC DNA]</scope>
</reference>
<evidence type="ECO:0000259" key="1">
    <source>
        <dbReference type="Pfam" id="PF14332"/>
    </source>
</evidence>
<feature type="domain" description="PatA-like N-terminal" evidence="1">
    <location>
        <begin position="4"/>
        <end position="103"/>
    </location>
</feature>
<dbReference type="EMBL" id="NATQ01000001">
    <property type="protein sequence ID" value="OQX91344.1"/>
    <property type="molecule type" value="Genomic_DNA"/>
</dbReference>
<dbReference type="PANTHER" id="PTHR36304:SF4">
    <property type="entry name" value="DUF4388 DOMAIN-CONTAINING PROTEIN"/>
    <property type="match status" value="1"/>
</dbReference>
<proteinExistence type="predicted"/>
<dbReference type="AlphaFoldDB" id="A0A1W9S3F5"/>